<dbReference type="GO" id="GO:0016491">
    <property type="term" value="F:oxidoreductase activity"/>
    <property type="evidence" value="ECO:0007669"/>
    <property type="project" value="UniProtKB-KW"/>
</dbReference>
<dbReference type="InterPro" id="IPR052228">
    <property type="entry name" value="Sec_Metab_Biosynth_Oxidored"/>
</dbReference>
<dbReference type="PANTHER" id="PTHR47534:SF3">
    <property type="entry name" value="ALCOHOL DEHYDROGENASE-LIKE C-TERMINAL DOMAIN-CONTAINING PROTEIN"/>
    <property type="match status" value="1"/>
</dbReference>
<dbReference type="SUPFAM" id="SSF51735">
    <property type="entry name" value="NAD(P)-binding Rossmann-fold domains"/>
    <property type="match status" value="1"/>
</dbReference>
<keyword evidence="3" id="KW-1185">Reference proteome</keyword>
<dbReference type="Gene3D" id="3.40.50.720">
    <property type="entry name" value="NAD(P)-binding Rossmann-like Domain"/>
    <property type="match status" value="1"/>
</dbReference>
<gene>
    <name evidence="2" type="ORF">KASA_0N04136G</name>
</gene>
<organism evidence="2 3">
    <name type="scientific">Maudiozyma saulgeensis</name>
    <dbReference type="NCBI Taxonomy" id="1789683"/>
    <lineage>
        <taxon>Eukaryota</taxon>
        <taxon>Fungi</taxon>
        <taxon>Dikarya</taxon>
        <taxon>Ascomycota</taxon>
        <taxon>Saccharomycotina</taxon>
        <taxon>Saccharomycetes</taxon>
        <taxon>Saccharomycetales</taxon>
        <taxon>Saccharomycetaceae</taxon>
        <taxon>Maudiozyma</taxon>
    </lineage>
</organism>
<dbReference type="Proteomes" id="UP000196158">
    <property type="component" value="Unassembled WGS sequence"/>
</dbReference>
<keyword evidence="1" id="KW-0560">Oxidoreductase</keyword>
<dbReference type="PANTHER" id="PTHR47534">
    <property type="entry name" value="YALI0E05731P"/>
    <property type="match status" value="1"/>
</dbReference>
<dbReference type="Pfam" id="PF00106">
    <property type="entry name" value="adh_short"/>
    <property type="match status" value="1"/>
</dbReference>
<evidence type="ECO:0000313" key="2">
    <source>
        <dbReference type="EMBL" id="SMN20436.1"/>
    </source>
</evidence>
<dbReference type="InterPro" id="IPR002347">
    <property type="entry name" value="SDR_fam"/>
</dbReference>
<evidence type="ECO:0000256" key="1">
    <source>
        <dbReference type="ARBA" id="ARBA00023002"/>
    </source>
</evidence>
<dbReference type="AlphaFoldDB" id="A0A1X7R5C2"/>
<protein>
    <recommendedName>
        <fullName evidence="4">NAD(P)-binding protein</fullName>
    </recommendedName>
</protein>
<dbReference type="STRING" id="1789683.A0A1X7R5C2"/>
<proteinExistence type="predicted"/>
<evidence type="ECO:0000313" key="3">
    <source>
        <dbReference type="Proteomes" id="UP000196158"/>
    </source>
</evidence>
<accession>A0A1X7R5C2</accession>
<reference evidence="2 3" key="1">
    <citation type="submission" date="2017-04" db="EMBL/GenBank/DDBJ databases">
        <authorList>
            <person name="Afonso C.L."/>
            <person name="Miller P.J."/>
            <person name="Scott M.A."/>
            <person name="Spackman E."/>
            <person name="Goraichik I."/>
            <person name="Dimitrov K.M."/>
            <person name="Suarez D.L."/>
            <person name="Swayne D.E."/>
        </authorList>
    </citation>
    <scope>NUCLEOTIDE SEQUENCE [LARGE SCALE GENOMIC DNA]</scope>
</reference>
<dbReference type="EMBL" id="FXLY01000005">
    <property type="protein sequence ID" value="SMN20436.1"/>
    <property type="molecule type" value="Genomic_DNA"/>
</dbReference>
<dbReference type="InterPro" id="IPR036291">
    <property type="entry name" value="NAD(P)-bd_dom_sf"/>
</dbReference>
<name>A0A1X7R5C2_9SACH</name>
<sequence length="299" mass="33252">MAPNSNIHWDPENVKNFDFNSIKVLIVGGTGGLGNAIATELVNKGSDVTVIGRTFRDNEKSNLHFIKADLSLVKNCEDVVKNLRKDNTVNDFTHVIFTSGIFSSRTRQATEEGIERDMAISYLSRYIILKGIQSQLTKTFKTNDIQAKPRVFVMGFPGNNNAGNPDDMNGKPENYNFLKVHMNTVAANEALVLHYAKETTSFNIFGLNPGIIKTNIRTNLTGTGFLARMMENVMSFFQQTPESYASKIVPLLVTSEIENNNGSMFDNNANGLLRSENVVPNVEKFWENSSKLVDLANSK</sequence>
<dbReference type="OrthoDB" id="2898509at2759"/>
<evidence type="ECO:0008006" key="4">
    <source>
        <dbReference type="Google" id="ProtNLM"/>
    </source>
</evidence>